<name>A0A173LYI9_9MICO</name>
<dbReference type="Proteomes" id="UP000243847">
    <property type="component" value="Chromosome sequence1"/>
</dbReference>
<evidence type="ECO:0008006" key="4">
    <source>
        <dbReference type="Google" id="ProtNLM"/>
    </source>
</evidence>
<accession>A0A173LYI9</accession>
<evidence type="ECO:0000313" key="3">
    <source>
        <dbReference type="Proteomes" id="UP000243847"/>
    </source>
</evidence>
<proteinExistence type="predicted"/>
<dbReference type="OrthoDB" id="5123379at2"/>
<sequence length="160" mass="16797">MARKKMTEAEALKAQAEALLHEQQQVLAHAGSVVRQASRELGRVTSEEVVPRVVRGTRTAATTTRDKIVDDVLPSIASAIGSTLSVIDAARDKRASELTKQVAKLAAGKAAVSKAAPASSSASAGKYIAIGIGVAALLGVGYVVWQTFRADDELWVSEDE</sequence>
<keyword evidence="1" id="KW-0812">Transmembrane</keyword>
<evidence type="ECO:0000313" key="2">
    <source>
        <dbReference type="EMBL" id="BAU99919.1"/>
    </source>
</evidence>
<reference evidence="2 3" key="1">
    <citation type="journal article" date="2016" name="Genome Announc.">
        <title>Complete Genome Sequence of Aurantimicrobium minutum Type Strain KNCT, a Planktonic Ultramicrobacterium Isolated from River Water.</title>
        <authorList>
            <person name="Nakai R."/>
            <person name="Fujisawa T."/>
            <person name="Nakamura Y."/>
            <person name="Nishide H."/>
            <person name="Uchiyama I."/>
            <person name="Baba T."/>
            <person name="Toyoda A."/>
            <person name="Fujiyama A."/>
            <person name="Naganuma T."/>
            <person name="Niki H."/>
        </authorList>
    </citation>
    <scope>NUCLEOTIDE SEQUENCE [LARGE SCALE GENOMIC DNA]</scope>
    <source>
        <strain evidence="2 3">KNC</strain>
    </source>
</reference>
<keyword evidence="1" id="KW-0472">Membrane</keyword>
<gene>
    <name evidence="2" type="ORF">AUMI_113770</name>
</gene>
<dbReference type="KEGG" id="amin:AUMI_113770"/>
<evidence type="ECO:0000256" key="1">
    <source>
        <dbReference type="SAM" id="Phobius"/>
    </source>
</evidence>
<dbReference type="RefSeq" id="WP_096382889.1">
    <property type="nucleotide sequence ID" value="NZ_AP017457.1"/>
</dbReference>
<feature type="transmembrane region" description="Helical" evidence="1">
    <location>
        <begin position="127"/>
        <end position="145"/>
    </location>
</feature>
<organism evidence="2 3">
    <name type="scientific">Aurantimicrobium minutum</name>
    <dbReference type="NCBI Taxonomy" id="708131"/>
    <lineage>
        <taxon>Bacteria</taxon>
        <taxon>Bacillati</taxon>
        <taxon>Actinomycetota</taxon>
        <taxon>Actinomycetes</taxon>
        <taxon>Micrococcales</taxon>
        <taxon>Microbacteriaceae</taxon>
        <taxon>Aurantimicrobium</taxon>
    </lineage>
</organism>
<dbReference type="GeneID" id="80452567"/>
<protein>
    <recommendedName>
        <fullName evidence="4">DNA helicase</fullName>
    </recommendedName>
</protein>
<dbReference type="AlphaFoldDB" id="A0A173LYI9"/>
<keyword evidence="1" id="KW-1133">Transmembrane helix</keyword>
<dbReference type="EMBL" id="AP017457">
    <property type="protein sequence ID" value="BAU99919.1"/>
    <property type="molecule type" value="Genomic_DNA"/>
</dbReference>